<feature type="coiled-coil region" evidence="1">
    <location>
        <begin position="76"/>
        <end position="122"/>
    </location>
</feature>
<feature type="region of interest" description="Disordered" evidence="2">
    <location>
        <begin position="190"/>
        <end position="364"/>
    </location>
</feature>
<dbReference type="AlphaFoldDB" id="A0A6G8AXJ1"/>
<evidence type="ECO:0000256" key="1">
    <source>
        <dbReference type="SAM" id="Coils"/>
    </source>
</evidence>
<sequence length="413" mass="45946">MRIKQTLLGIVLAFTTAGAVATSVTSESYQKIYDKQNEQATLIKKAQDSEFISTGDKDKLAADLQSFKEAKETKTKDKLEDIIDQEQATLSEVQKNLEVKEAKVAKDELKTLQKTSSDLDKKSKEVFVLDKDTKDAEKITSEVSKITAMDKVKPIRDVAKNSDELMARLSENQTTTKKISDDLKEVNKRSEDLGKKKYLNDEDKKSLEKDSKDNSQFFKDADNLEKIEQRQTDSKELVTKLESKQKNTETDFKDNESKTRELLTSSEKLLAEGSLNKEETDKLKGQVSVMKSSLDLKEYQPGDLGSKYTTQKSDHDTIKTASDGRIAEAKKKAEAEAREQARKDAEAQKKAEEASAGPTLVGEWYQAPPGKKFLKAASGKTYGQVKNPGNFSLITTEEAANYSPGHGNGSAKQ</sequence>
<reference evidence="4 5" key="1">
    <citation type="submission" date="2020-03" db="EMBL/GenBank/DDBJ databases">
        <title>Vagococcus sp. nov., isolated from beetles.</title>
        <authorList>
            <person name="Hyun D.-W."/>
            <person name="Bae J.-W."/>
        </authorList>
    </citation>
    <scope>NUCLEOTIDE SEQUENCE [LARGE SCALE GENOMIC DNA]</scope>
    <source>
        <strain evidence="4 5">HDW17B</strain>
    </source>
</reference>
<protein>
    <submittedName>
        <fullName evidence="4">Uncharacterized protein</fullName>
    </submittedName>
</protein>
<feature type="compositionally biased region" description="Basic and acidic residues" evidence="2">
    <location>
        <begin position="275"/>
        <end position="284"/>
    </location>
</feature>
<dbReference type="EMBL" id="CP049887">
    <property type="protein sequence ID" value="QIL49679.1"/>
    <property type="molecule type" value="Genomic_DNA"/>
</dbReference>
<evidence type="ECO:0000256" key="3">
    <source>
        <dbReference type="SAM" id="SignalP"/>
    </source>
</evidence>
<feature type="compositionally biased region" description="Basic and acidic residues" evidence="2">
    <location>
        <begin position="325"/>
        <end position="353"/>
    </location>
</feature>
<proteinExistence type="predicted"/>
<name>A0A6G8AXJ1_9ENTE</name>
<keyword evidence="3" id="KW-0732">Signal</keyword>
<keyword evidence="5" id="KW-1185">Reference proteome</keyword>
<evidence type="ECO:0000256" key="2">
    <source>
        <dbReference type="SAM" id="MobiDB-lite"/>
    </source>
</evidence>
<feature type="chain" id="PRO_5039232788" evidence="3">
    <location>
        <begin position="22"/>
        <end position="413"/>
    </location>
</feature>
<gene>
    <name evidence="4" type="ORF">G7082_14795</name>
</gene>
<evidence type="ECO:0000313" key="4">
    <source>
        <dbReference type="EMBL" id="QIL49679.1"/>
    </source>
</evidence>
<keyword evidence="1" id="KW-0175">Coiled coil</keyword>
<feature type="compositionally biased region" description="Basic and acidic residues" evidence="2">
    <location>
        <begin position="190"/>
        <end position="261"/>
    </location>
</feature>
<dbReference type="Proteomes" id="UP000501747">
    <property type="component" value="Chromosome"/>
</dbReference>
<organism evidence="4 5">
    <name type="scientific">Vagococcus hydrophili</name>
    <dbReference type="NCBI Taxonomy" id="2714947"/>
    <lineage>
        <taxon>Bacteria</taxon>
        <taxon>Bacillati</taxon>
        <taxon>Bacillota</taxon>
        <taxon>Bacilli</taxon>
        <taxon>Lactobacillales</taxon>
        <taxon>Enterococcaceae</taxon>
        <taxon>Vagococcus</taxon>
    </lineage>
</organism>
<feature type="signal peptide" evidence="3">
    <location>
        <begin position="1"/>
        <end position="21"/>
    </location>
</feature>
<evidence type="ECO:0000313" key="5">
    <source>
        <dbReference type="Proteomes" id="UP000501747"/>
    </source>
</evidence>
<dbReference type="KEGG" id="vhy:G7082_14795"/>
<dbReference type="RefSeq" id="WP_166035964.1">
    <property type="nucleotide sequence ID" value="NZ_CP049887.1"/>
</dbReference>
<accession>A0A6G8AXJ1</accession>